<organism evidence="2 3">
    <name type="scientific">Actinacidiphila acididurans</name>
    <dbReference type="NCBI Taxonomy" id="2784346"/>
    <lineage>
        <taxon>Bacteria</taxon>
        <taxon>Bacillati</taxon>
        <taxon>Actinomycetota</taxon>
        <taxon>Actinomycetes</taxon>
        <taxon>Kitasatosporales</taxon>
        <taxon>Streptomycetaceae</taxon>
        <taxon>Actinacidiphila</taxon>
    </lineage>
</organism>
<sequence length="134" mass="14521">MGRRAGPERRPEGRDNSWLDADAGRLVRPYTVSGGRTRPSVALELLSMVRATGRALKVDLTPEHTLALDISRSPVTVAEIGAHLKLPVAVAKILLSDLIDQGAVTARPPDPAADPADRDILQRVLDGLHKRLRQ</sequence>
<proteinExistence type="predicted"/>
<dbReference type="PANTHER" id="PTHR36221">
    <property type="entry name" value="DUF742 DOMAIN-CONTAINING PROTEIN"/>
    <property type="match status" value="1"/>
</dbReference>
<dbReference type="InterPro" id="IPR007995">
    <property type="entry name" value="DUF742"/>
</dbReference>
<comment type="caution">
    <text evidence="2">The sequence shown here is derived from an EMBL/GenBank/DDBJ whole genome shotgun (WGS) entry which is preliminary data.</text>
</comment>
<keyword evidence="3" id="KW-1185">Reference proteome</keyword>
<name>A0ABS2TR56_9ACTN</name>
<dbReference type="PANTHER" id="PTHR36221:SF1">
    <property type="entry name" value="DUF742 DOMAIN-CONTAINING PROTEIN"/>
    <property type="match status" value="1"/>
</dbReference>
<evidence type="ECO:0000313" key="2">
    <source>
        <dbReference type="EMBL" id="MBM9505818.1"/>
    </source>
</evidence>
<protein>
    <submittedName>
        <fullName evidence="2">DUF742 domain-containing protein</fullName>
    </submittedName>
</protein>
<evidence type="ECO:0000256" key="1">
    <source>
        <dbReference type="SAM" id="MobiDB-lite"/>
    </source>
</evidence>
<gene>
    <name evidence="2" type="ORF">ITX44_14895</name>
</gene>
<reference evidence="2 3" key="1">
    <citation type="submission" date="2021-01" db="EMBL/GenBank/DDBJ databases">
        <title>Streptomyces acididurans sp. nov., isolated from a peat swamp forest soil.</title>
        <authorList>
            <person name="Chantavorakit T."/>
            <person name="Duangmal K."/>
        </authorList>
    </citation>
    <scope>NUCLEOTIDE SEQUENCE [LARGE SCALE GENOMIC DNA]</scope>
    <source>
        <strain evidence="2 3">KK5PA1</strain>
    </source>
</reference>
<dbReference type="Pfam" id="PF05331">
    <property type="entry name" value="DUF742"/>
    <property type="match status" value="1"/>
</dbReference>
<dbReference type="EMBL" id="JADKYB010000007">
    <property type="protein sequence ID" value="MBM9505818.1"/>
    <property type="molecule type" value="Genomic_DNA"/>
</dbReference>
<accession>A0ABS2TR56</accession>
<dbReference type="Proteomes" id="UP000749040">
    <property type="component" value="Unassembled WGS sequence"/>
</dbReference>
<feature type="region of interest" description="Disordered" evidence="1">
    <location>
        <begin position="1"/>
        <end position="20"/>
    </location>
</feature>
<evidence type="ECO:0000313" key="3">
    <source>
        <dbReference type="Proteomes" id="UP000749040"/>
    </source>
</evidence>